<evidence type="ECO:0008006" key="4">
    <source>
        <dbReference type="Google" id="ProtNLM"/>
    </source>
</evidence>
<feature type="compositionally biased region" description="Pro residues" evidence="1">
    <location>
        <begin position="35"/>
        <end position="46"/>
    </location>
</feature>
<gene>
    <name evidence="2" type="ORF">B0A48_08020</name>
</gene>
<evidence type="ECO:0000313" key="3">
    <source>
        <dbReference type="Proteomes" id="UP000192596"/>
    </source>
</evidence>
<evidence type="ECO:0000256" key="1">
    <source>
        <dbReference type="SAM" id="MobiDB-lite"/>
    </source>
</evidence>
<organism evidence="2 3">
    <name type="scientific">Cryoendolithus antarcticus</name>
    <dbReference type="NCBI Taxonomy" id="1507870"/>
    <lineage>
        <taxon>Eukaryota</taxon>
        <taxon>Fungi</taxon>
        <taxon>Dikarya</taxon>
        <taxon>Ascomycota</taxon>
        <taxon>Pezizomycotina</taxon>
        <taxon>Dothideomycetes</taxon>
        <taxon>Dothideomycetidae</taxon>
        <taxon>Cladosporiales</taxon>
        <taxon>Cladosporiaceae</taxon>
        <taxon>Cryoendolithus</taxon>
    </lineage>
</organism>
<keyword evidence="3" id="KW-1185">Reference proteome</keyword>
<dbReference type="Proteomes" id="UP000192596">
    <property type="component" value="Unassembled WGS sequence"/>
</dbReference>
<sequence length="361" mass="41251">MKPPSLLCLRAMRSALLADSLPSCLPLHRAYATLPSPPKSPPPPPTRANSPASVPGYKLRKRQDNDTDFTPLPLSRPIGMPHPPSPGENRGDDSRSLRQRRDDFVNFDKHLAKRAKMTQQIAKPYFRDWSNMRFHKGKQFIANERVFRAEHALWFPNLYGKTLAKGVESRELERVDGYGGYGRDTCELMKGRVSVVSVVSNTWAVNQVNTFCAKQTHPELHEVLAGAEGVAQMVEINREENWLKWYLLQMFRRNLRKQRSVEQQGRYFMVYKGVTEMIKEALGLINDKTGYVYLVDHECRIRWAGSALAEPHEKESMVRGLRRLVQEASVPVHEKDELDEKKLEEVVTEVFDEPRVASASG</sequence>
<dbReference type="Pfam" id="PF05176">
    <property type="entry name" value="ATP-synt_10"/>
    <property type="match status" value="1"/>
</dbReference>
<dbReference type="STRING" id="1507870.A0A1V8T159"/>
<dbReference type="PANTHER" id="PTHR28106:SF1">
    <property type="entry name" value="MITOCHONDRIAL ATPASE COMPLEX SUBUNIT ATP10"/>
    <property type="match status" value="1"/>
</dbReference>
<dbReference type="GO" id="GO:0033615">
    <property type="term" value="P:mitochondrial proton-transporting ATP synthase complex assembly"/>
    <property type="evidence" value="ECO:0007669"/>
    <property type="project" value="TreeGrafter"/>
</dbReference>
<comment type="caution">
    <text evidence="2">The sequence shown here is derived from an EMBL/GenBank/DDBJ whole genome shotgun (WGS) entry which is preliminary data.</text>
</comment>
<dbReference type="EMBL" id="NAJO01000020">
    <property type="protein sequence ID" value="OQO05001.1"/>
    <property type="molecule type" value="Genomic_DNA"/>
</dbReference>
<dbReference type="PANTHER" id="PTHR28106">
    <property type="entry name" value="MITOCHONDRIAL ATPASE COMPLEX SUBUNIT ATP10"/>
    <property type="match status" value="1"/>
</dbReference>
<dbReference type="OrthoDB" id="17089at2759"/>
<dbReference type="GO" id="GO:0005743">
    <property type="term" value="C:mitochondrial inner membrane"/>
    <property type="evidence" value="ECO:0007669"/>
    <property type="project" value="TreeGrafter"/>
</dbReference>
<dbReference type="AlphaFoldDB" id="A0A1V8T159"/>
<proteinExistence type="predicted"/>
<name>A0A1V8T159_9PEZI</name>
<dbReference type="InterPro" id="IPR007849">
    <property type="entry name" value="ATP10"/>
</dbReference>
<evidence type="ECO:0000313" key="2">
    <source>
        <dbReference type="EMBL" id="OQO05001.1"/>
    </source>
</evidence>
<reference evidence="3" key="1">
    <citation type="submission" date="2017-03" db="EMBL/GenBank/DDBJ databases">
        <title>Genomes of endolithic fungi from Antarctica.</title>
        <authorList>
            <person name="Coleine C."/>
            <person name="Masonjones S."/>
            <person name="Stajich J.E."/>
        </authorList>
    </citation>
    <scope>NUCLEOTIDE SEQUENCE [LARGE SCALE GENOMIC DNA]</scope>
    <source>
        <strain evidence="3">CCFEE 5527</strain>
    </source>
</reference>
<feature type="region of interest" description="Disordered" evidence="1">
    <location>
        <begin position="35"/>
        <end position="96"/>
    </location>
</feature>
<protein>
    <recommendedName>
        <fullName evidence="4">Mitochondrial ATPase complex subunit ATP10</fullName>
    </recommendedName>
</protein>
<accession>A0A1V8T159</accession>
<dbReference type="FunCoup" id="A0A1V8T159">
    <property type="interactions" value="259"/>
</dbReference>
<dbReference type="InParanoid" id="A0A1V8T159"/>